<feature type="signal peptide" evidence="1">
    <location>
        <begin position="1"/>
        <end position="28"/>
    </location>
</feature>
<reference evidence="3 4" key="1">
    <citation type="submission" date="2019-08" db="EMBL/GenBank/DDBJ databases">
        <title>Deep-cultivation of Planctomycetes and their phenomic and genomic characterization uncovers novel biology.</title>
        <authorList>
            <person name="Wiegand S."/>
            <person name="Jogler M."/>
            <person name="Boedeker C."/>
            <person name="Pinto D."/>
            <person name="Vollmers J."/>
            <person name="Rivas-Marin E."/>
            <person name="Kohn T."/>
            <person name="Peeters S.H."/>
            <person name="Heuer A."/>
            <person name="Rast P."/>
            <person name="Oberbeckmann S."/>
            <person name="Bunk B."/>
            <person name="Jeske O."/>
            <person name="Meyerdierks A."/>
            <person name="Storesund J.E."/>
            <person name="Kallscheuer N."/>
            <person name="Luecker S."/>
            <person name="Lage O.M."/>
            <person name="Pohl T."/>
            <person name="Merkel B.J."/>
            <person name="Hornburger P."/>
            <person name="Mueller R.-W."/>
            <person name="Bruemmer F."/>
            <person name="Labrenz M."/>
            <person name="Spormann A.M."/>
            <person name="Op den Camp H."/>
            <person name="Overmann J."/>
            <person name="Amann R."/>
            <person name="Jetten M.S.M."/>
            <person name="Mascher T."/>
            <person name="Medema M.H."/>
            <person name="Devos D.P."/>
            <person name="Kaster A.-K."/>
            <person name="Ovreas L."/>
            <person name="Rohde M."/>
            <person name="Galperin M.Y."/>
            <person name="Jogler C."/>
        </authorList>
    </citation>
    <scope>NUCLEOTIDE SEQUENCE [LARGE SCALE GENOMIC DNA]</scope>
    <source>
        <strain evidence="3 4">UC8</strain>
    </source>
</reference>
<dbReference type="KEGG" id="rul:UC8_38260"/>
<keyword evidence="4" id="KW-1185">Reference proteome</keyword>
<feature type="domain" description="Ice-binding protein C-terminal" evidence="2">
    <location>
        <begin position="221"/>
        <end position="246"/>
    </location>
</feature>
<dbReference type="AlphaFoldDB" id="A0A5B9QVH5"/>
<dbReference type="RefSeq" id="WP_068130159.1">
    <property type="nucleotide sequence ID" value="NZ_LWSJ01000003.1"/>
</dbReference>
<dbReference type="EMBL" id="CP042914">
    <property type="protein sequence ID" value="QEG41800.1"/>
    <property type="molecule type" value="Genomic_DNA"/>
</dbReference>
<evidence type="ECO:0000313" key="4">
    <source>
        <dbReference type="Proteomes" id="UP000325286"/>
    </source>
</evidence>
<name>A0A5B9QVH5_9BACT</name>
<evidence type="ECO:0000259" key="2">
    <source>
        <dbReference type="Pfam" id="PF07589"/>
    </source>
</evidence>
<sequence precursor="true">MIMNSVCCRFNFVWIGLCALTFCLGPLAAPLSAGVILEYDFTTATSLPSVSGLPYVSSTGVAETDVFKLENQVLKVDTTGFGPDVYAGYQLDDSFDSTIDVVLEFRARTLSASGGLGMFIGFSDASAQGAVELRPTGWSVLAAGASGSITPGFHDFKLTKAGGSNAFTLDIDGSQVAAGTLSTVSSVPSYLYFGDGSPTGGNIRGEIEYLRYSNSNIASVVPEPSSCVTLGLAAIGLLGGVRQSRRRAEQR</sequence>
<dbReference type="Proteomes" id="UP000325286">
    <property type="component" value="Chromosome"/>
</dbReference>
<proteinExistence type="predicted"/>
<evidence type="ECO:0000313" key="3">
    <source>
        <dbReference type="EMBL" id="QEG41800.1"/>
    </source>
</evidence>
<dbReference type="InterPro" id="IPR013424">
    <property type="entry name" value="Ice-binding_C"/>
</dbReference>
<dbReference type="Pfam" id="PF07589">
    <property type="entry name" value="PEP-CTERM"/>
    <property type="match status" value="1"/>
</dbReference>
<evidence type="ECO:0000256" key="1">
    <source>
        <dbReference type="SAM" id="SignalP"/>
    </source>
</evidence>
<dbReference type="OrthoDB" id="9907353at2"/>
<keyword evidence="1" id="KW-0732">Signal</keyword>
<accession>A0A5B9QVH5</accession>
<protein>
    <recommendedName>
        <fullName evidence="2">Ice-binding protein C-terminal domain-containing protein</fullName>
    </recommendedName>
</protein>
<organism evidence="3 4">
    <name type="scientific">Roseimaritima ulvae</name>
    <dbReference type="NCBI Taxonomy" id="980254"/>
    <lineage>
        <taxon>Bacteria</taxon>
        <taxon>Pseudomonadati</taxon>
        <taxon>Planctomycetota</taxon>
        <taxon>Planctomycetia</taxon>
        <taxon>Pirellulales</taxon>
        <taxon>Pirellulaceae</taxon>
        <taxon>Roseimaritima</taxon>
    </lineage>
</organism>
<feature type="chain" id="PRO_5023016494" description="Ice-binding protein C-terminal domain-containing protein" evidence="1">
    <location>
        <begin position="29"/>
        <end position="251"/>
    </location>
</feature>
<gene>
    <name evidence="3" type="ORF">UC8_38260</name>
</gene>